<dbReference type="Proteomes" id="UP000681722">
    <property type="component" value="Unassembled WGS sequence"/>
</dbReference>
<organism evidence="1 3">
    <name type="scientific">Didymodactylos carnosus</name>
    <dbReference type="NCBI Taxonomy" id="1234261"/>
    <lineage>
        <taxon>Eukaryota</taxon>
        <taxon>Metazoa</taxon>
        <taxon>Spiralia</taxon>
        <taxon>Gnathifera</taxon>
        <taxon>Rotifera</taxon>
        <taxon>Eurotatoria</taxon>
        <taxon>Bdelloidea</taxon>
        <taxon>Philodinida</taxon>
        <taxon>Philodinidae</taxon>
        <taxon>Didymodactylos</taxon>
    </lineage>
</organism>
<reference evidence="1" key="1">
    <citation type="submission" date="2021-02" db="EMBL/GenBank/DDBJ databases">
        <authorList>
            <person name="Nowell W R."/>
        </authorList>
    </citation>
    <scope>NUCLEOTIDE SEQUENCE</scope>
</reference>
<protein>
    <submittedName>
        <fullName evidence="1">Uncharacterized protein</fullName>
    </submittedName>
</protein>
<evidence type="ECO:0000313" key="1">
    <source>
        <dbReference type="EMBL" id="CAF1468858.1"/>
    </source>
</evidence>
<keyword evidence="3" id="KW-1185">Reference proteome</keyword>
<dbReference type="EMBL" id="CAJOBC010085899">
    <property type="protein sequence ID" value="CAF4337216.1"/>
    <property type="molecule type" value="Genomic_DNA"/>
</dbReference>
<proteinExistence type="predicted"/>
<accession>A0A815QYJ5</accession>
<name>A0A815QYJ5_9BILA</name>
<evidence type="ECO:0000313" key="3">
    <source>
        <dbReference type="Proteomes" id="UP000663829"/>
    </source>
</evidence>
<sequence>MCRVPDINSCSTSPS</sequence>
<dbReference type="EMBL" id="CAJNOQ010020435">
    <property type="protein sequence ID" value="CAF1468858.1"/>
    <property type="molecule type" value="Genomic_DNA"/>
</dbReference>
<comment type="caution">
    <text evidence="1">The sequence shown here is derived from an EMBL/GenBank/DDBJ whole genome shotgun (WGS) entry which is preliminary data.</text>
</comment>
<feature type="non-terminal residue" evidence="1">
    <location>
        <position position="15"/>
    </location>
</feature>
<gene>
    <name evidence="1" type="ORF">GPM918_LOCUS35384</name>
    <name evidence="2" type="ORF">SRO942_LOCUS36101</name>
</gene>
<evidence type="ECO:0000313" key="2">
    <source>
        <dbReference type="EMBL" id="CAF4337216.1"/>
    </source>
</evidence>
<feature type="non-terminal residue" evidence="1">
    <location>
        <position position="1"/>
    </location>
</feature>
<dbReference type="Proteomes" id="UP000663829">
    <property type="component" value="Unassembled WGS sequence"/>
</dbReference>